<organism evidence="2 3">
    <name type="scientific">Puccinia striiformis</name>
    <dbReference type="NCBI Taxonomy" id="27350"/>
    <lineage>
        <taxon>Eukaryota</taxon>
        <taxon>Fungi</taxon>
        <taxon>Dikarya</taxon>
        <taxon>Basidiomycota</taxon>
        <taxon>Pucciniomycotina</taxon>
        <taxon>Pucciniomycetes</taxon>
        <taxon>Pucciniales</taxon>
        <taxon>Pucciniaceae</taxon>
        <taxon>Puccinia</taxon>
    </lineage>
</organism>
<dbReference type="EMBL" id="PKSM01000274">
    <property type="protein sequence ID" value="POV99399.1"/>
    <property type="molecule type" value="Genomic_DNA"/>
</dbReference>
<dbReference type="Proteomes" id="UP000238274">
    <property type="component" value="Unassembled WGS sequence"/>
</dbReference>
<evidence type="ECO:0000313" key="2">
    <source>
        <dbReference type="EMBL" id="POV99399.1"/>
    </source>
</evidence>
<evidence type="ECO:0000256" key="1">
    <source>
        <dbReference type="SAM" id="MobiDB-lite"/>
    </source>
</evidence>
<gene>
    <name evidence="2" type="ORF">PSHT_13565</name>
</gene>
<reference evidence="3" key="2">
    <citation type="journal article" date="2018" name="BMC Genomics">
        <title>Genomic insights into host adaptation between the wheat stripe rust pathogen (Puccinia striiformis f. sp. tritici) and the barley stripe rust pathogen (Puccinia striiformis f. sp. hordei).</title>
        <authorList>
            <person name="Xia C."/>
            <person name="Wang M."/>
            <person name="Yin C."/>
            <person name="Cornejo O.E."/>
            <person name="Hulbert S.H."/>
            <person name="Chen X."/>
        </authorList>
    </citation>
    <scope>NUCLEOTIDE SEQUENCE [LARGE SCALE GENOMIC DNA]</scope>
    <source>
        <strain evidence="3">93TX-2</strain>
    </source>
</reference>
<evidence type="ECO:0000313" key="3">
    <source>
        <dbReference type="Proteomes" id="UP000238274"/>
    </source>
</evidence>
<feature type="region of interest" description="Disordered" evidence="1">
    <location>
        <begin position="201"/>
        <end position="222"/>
    </location>
</feature>
<proteinExistence type="predicted"/>
<dbReference type="OrthoDB" id="2500181at2759"/>
<reference evidence="2 3" key="1">
    <citation type="submission" date="2017-12" db="EMBL/GenBank/DDBJ databases">
        <title>Gene loss provides genomic basis for host adaptation in cereal stripe rust fungi.</title>
        <authorList>
            <person name="Xia C."/>
        </authorList>
    </citation>
    <scope>NUCLEOTIDE SEQUENCE [LARGE SCALE GENOMIC DNA]</scope>
    <source>
        <strain evidence="2 3">93TX-2</strain>
    </source>
</reference>
<dbReference type="VEuPathDB" id="FungiDB:PSHT_13565"/>
<protein>
    <submittedName>
        <fullName evidence="2">Uncharacterized protein</fullName>
    </submittedName>
</protein>
<sequence length="240" mass="26832">MPYRLTQNPSPLIPSVPQLDGNSVTFPAWQSRLEDVLAIQGVLDIVQGKVPRPKEQPTDSKPIVRTEKGYNPEEFRVDWDTLSDIARSTIKLTLSVNLSIRYKDLKPASKLFNTICKAYEKNTRACRLFLRQAHPNNQQICDRLLRGLDDSWKPIRDHLVLSGALESHEVSTQVSTDHFDATASAAKTKPKLGLLELCQKGHHSSKCSNPSIKNKPPPKRIDRARAGSVSFATLAMEILS</sequence>
<keyword evidence="3" id="KW-1185">Reference proteome</keyword>
<comment type="caution">
    <text evidence="2">The sequence shown here is derived from an EMBL/GenBank/DDBJ whole genome shotgun (WGS) entry which is preliminary data.</text>
</comment>
<dbReference type="AlphaFoldDB" id="A0A2S4UQ56"/>
<reference evidence="3" key="3">
    <citation type="journal article" date="2018" name="Mol. Plant Microbe Interact.">
        <title>Genome sequence resources for the wheat stripe rust pathogen (Puccinia striiformis f. sp. tritici) and the barley stripe rust pathogen (Puccinia striiformis f. sp. hordei).</title>
        <authorList>
            <person name="Xia C."/>
            <person name="Wang M."/>
            <person name="Yin C."/>
            <person name="Cornejo O.E."/>
            <person name="Hulbert S.H."/>
            <person name="Chen X."/>
        </authorList>
    </citation>
    <scope>NUCLEOTIDE SEQUENCE [LARGE SCALE GENOMIC DNA]</scope>
    <source>
        <strain evidence="3">93TX-2</strain>
    </source>
</reference>
<name>A0A2S4UQ56_9BASI</name>
<accession>A0A2S4UQ56</accession>